<keyword evidence="3" id="KW-1185">Reference proteome</keyword>
<sequence length="89" mass="9764">MLSTALNEPSGAVAEVVARVPPEPWRLSATQLTVPSSNGTGARRGRPRLIDASRSSTRRSRSGSSRSWVSIIRKPPPRRAVPARFLYLR</sequence>
<name>A0A9X4NPR1_9BURK</name>
<accession>A0A9X4NPR1</accession>
<reference evidence="2" key="1">
    <citation type="submission" date="2013-01" db="EMBL/GenBank/DDBJ databases">
        <title>Genome draft of Hydrogenophaga taeniospiralis 2K1.</title>
        <authorList>
            <person name="Gomila M."/>
            <person name="Lalucat J."/>
        </authorList>
    </citation>
    <scope>NUCLEOTIDE SEQUENCE</scope>
    <source>
        <strain evidence="2">CCUG 15921</strain>
    </source>
</reference>
<feature type="region of interest" description="Disordered" evidence="1">
    <location>
        <begin position="28"/>
        <end position="71"/>
    </location>
</feature>
<dbReference type="EMBL" id="AOGK01000006">
    <property type="protein sequence ID" value="MDG5975413.1"/>
    <property type="molecule type" value="Genomic_DNA"/>
</dbReference>
<evidence type="ECO:0000256" key="1">
    <source>
        <dbReference type="SAM" id="MobiDB-lite"/>
    </source>
</evidence>
<gene>
    <name evidence="2" type="ORF">H010_09146</name>
</gene>
<dbReference type="Proteomes" id="UP001152876">
    <property type="component" value="Unassembled WGS sequence"/>
</dbReference>
<dbReference type="AlphaFoldDB" id="A0A9X4NPR1"/>
<organism evidence="2 3">
    <name type="scientific">Hydrogenophaga taeniospiralis CCUG 15921</name>
    <dbReference type="NCBI Taxonomy" id="1281780"/>
    <lineage>
        <taxon>Bacteria</taxon>
        <taxon>Pseudomonadati</taxon>
        <taxon>Pseudomonadota</taxon>
        <taxon>Betaproteobacteria</taxon>
        <taxon>Burkholderiales</taxon>
        <taxon>Comamonadaceae</taxon>
        <taxon>Hydrogenophaga</taxon>
    </lineage>
</organism>
<protein>
    <submittedName>
        <fullName evidence="2">Uncharacterized protein</fullName>
    </submittedName>
</protein>
<proteinExistence type="predicted"/>
<feature type="compositionally biased region" description="Polar residues" evidence="1">
    <location>
        <begin position="28"/>
        <end position="40"/>
    </location>
</feature>
<evidence type="ECO:0000313" key="3">
    <source>
        <dbReference type="Proteomes" id="UP001152876"/>
    </source>
</evidence>
<evidence type="ECO:0000313" key="2">
    <source>
        <dbReference type="EMBL" id="MDG5975413.1"/>
    </source>
</evidence>
<comment type="caution">
    <text evidence="2">The sequence shown here is derived from an EMBL/GenBank/DDBJ whole genome shotgun (WGS) entry which is preliminary data.</text>
</comment>